<dbReference type="EMBL" id="BAAAEJ010000003">
    <property type="protein sequence ID" value="GAA0386528.1"/>
    <property type="molecule type" value="Genomic_DNA"/>
</dbReference>
<protein>
    <submittedName>
        <fullName evidence="2">Alkaline phosphatase PhoY</fullName>
    </submittedName>
</protein>
<comment type="caution">
    <text evidence="2">The sequence shown here is derived from an EMBL/GenBank/DDBJ whole genome shotgun (WGS) entry which is preliminary data.</text>
</comment>
<dbReference type="InterPro" id="IPR026263">
    <property type="entry name" value="Alkaline_phosphatase_prok"/>
</dbReference>
<dbReference type="InterPro" id="IPR002591">
    <property type="entry name" value="Phosphodiest/P_Trfase"/>
</dbReference>
<dbReference type="PIRSF" id="PIRSF031924">
    <property type="entry name" value="Pi-irrepressible_AP"/>
    <property type="match status" value="1"/>
</dbReference>
<organism evidence="2 3">
    <name type="scientific">Brevundimonas terrae</name>
    <dbReference type="NCBI Taxonomy" id="363631"/>
    <lineage>
        <taxon>Bacteria</taxon>
        <taxon>Pseudomonadati</taxon>
        <taxon>Pseudomonadota</taxon>
        <taxon>Alphaproteobacteria</taxon>
        <taxon>Caulobacterales</taxon>
        <taxon>Caulobacteraceae</taxon>
        <taxon>Brevundimonas</taxon>
    </lineage>
</organism>
<gene>
    <name evidence="2" type="primary">phoY</name>
    <name evidence="2" type="ORF">GCM10009093_11740</name>
</gene>
<keyword evidence="1" id="KW-0732">Signal</keyword>
<dbReference type="Proteomes" id="UP001500791">
    <property type="component" value="Unassembled WGS sequence"/>
</dbReference>
<reference evidence="3" key="1">
    <citation type="journal article" date="2019" name="Int. J. Syst. Evol. Microbiol.">
        <title>The Global Catalogue of Microorganisms (GCM) 10K type strain sequencing project: providing services to taxonomists for standard genome sequencing and annotation.</title>
        <authorList>
            <consortium name="The Broad Institute Genomics Platform"/>
            <consortium name="The Broad Institute Genome Sequencing Center for Infectious Disease"/>
            <person name="Wu L."/>
            <person name="Ma J."/>
        </authorList>
    </citation>
    <scope>NUCLEOTIDE SEQUENCE [LARGE SCALE GENOMIC DNA]</scope>
    <source>
        <strain evidence="3">JCM 13476</strain>
    </source>
</reference>
<feature type="signal peptide" evidence="1">
    <location>
        <begin position="1"/>
        <end position="25"/>
    </location>
</feature>
<dbReference type="Gene3D" id="3.40.720.10">
    <property type="entry name" value="Alkaline Phosphatase, subunit A"/>
    <property type="match status" value="1"/>
</dbReference>
<dbReference type="RefSeq" id="WP_167173861.1">
    <property type="nucleotide sequence ID" value="NZ_BAAAEJ010000003.1"/>
</dbReference>
<dbReference type="Pfam" id="PF01663">
    <property type="entry name" value="Phosphodiest"/>
    <property type="match status" value="1"/>
</dbReference>
<dbReference type="InterPro" id="IPR017850">
    <property type="entry name" value="Alkaline_phosphatase_core_sf"/>
</dbReference>
<evidence type="ECO:0000313" key="3">
    <source>
        <dbReference type="Proteomes" id="UP001500791"/>
    </source>
</evidence>
<dbReference type="Gene3D" id="3.30.1360.150">
    <property type="match status" value="1"/>
</dbReference>
<evidence type="ECO:0000256" key="1">
    <source>
        <dbReference type="SAM" id="SignalP"/>
    </source>
</evidence>
<keyword evidence="3" id="KW-1185">Reference proteome</keyword>
<sequence>MLFKRLLVGAASAALALASVSPALAEDTHEGGPHLVVTVVVDQLSANLFNQYRSHFTGGFKRLLDEGLVHANGFQTHGVTETCPGHSTVLTGMHPTHTGIGVNYSVNGATGEGRYCMASEVNTLAHGKITDNGNVGTELLKVDTVGDWLVAQSPDSRVFAVSGKDRGAMNLAGHHGRAFWFTDGFGLTTYVRPGETATERLAPVAQFNTAYPDIEKDGLWTGAYAVCNAISADVDVVDGRFVSSIPPYRTSFSASPKYDEETLRAATYLLQSQRLGQGGKVDMLGVSLSGTDIIGHTFGTQGREQCEQIMRLDTALGAFLAELDKVEGGVILSLTADHGGSDTNERTAARGFPFAGRADLSAVPAANIALREQFGLDFDPLNRGASGMRITDAQKRTMAEPMRTQIAHAAVELLNGKGDLFYVGFIDDILSQPVPDSLYPENLTVPERLRLSAVKDVSADLMIVLAPGKATGGRLGSNLSSHGQPWDYDRRVPIIFWTPHAEGQERFMPVRTIDIAPTIANIIGVETPKLDGRCMDLGLGESPSCPVE</sequence>
<proteinExistence type="predicted"/>
<feature type="chain" id="PRO_5047435850" evidence="1">
    <location>
        <begin position="26"/>
        <end position="548"/>
    </location>
</feature>
<evidence type="ECO:0000313" key="2">
    <source>
        <dbReference type="EMBL" id="GAA0386528.1"/>
    </source>
</evidence>
<dbReference type="SUPFAM" id="SSF53649">
    <property type="entry name" value="Alkaline phosphatase-like"/>
    <property type="match status" value="1"/>
</dbReference>
<name>A0ABP3I0C4_9CAUL</name>
<accession>A0ABP3I0C4</accession>